<name>A0A1E7EYG9_9STRA</name>
<protein>
    <submittedName>
        <fullName evidence="1">Uncharacterized protein</fullName>
    </submittedName>
</protein>
<evidence type="ECO:0000313" key="1">
    <source>
        <dbReference type="EMBL" id="OEU10884.1"/>
    </source>
</evidence>
<dbReference type="OrthoDB" id="5316at2759"/>
<dbReference type="InParanoid" id="A0A1E7EYG9"/>
<sequence>MIPIHYTGQVQDAGGIRSASAPLRTYLHGLAQQQGLATLCNYGGPPMTNEECKEVGKKVMTSFNLKNNHGDATSGGEKAVSWRQMKAVQSLKAHLGKYKTKNRIVPAISTGSNSEVVIQGVGALALCKEIPGTIKTGVKVMVEILEVDEKRGKVVVALHSNDD</sequence>
<proteinExistence type="predicted"/>
<reference evidence="1 2" key="1">
    <citation type="submission" date="2016-09" db="EMBL/GenBank/DDBJ databases">
        <title>Extensive genetic diversity and differential bi-allelic expression allows diatom success in the polar Southern Ocean.</title>
        <authorList>
            <consortium name="DOE Joint Genome Institute"/>
            <person name="Mock T."/>
            <person name="Otillar R.P."/>
            <person name="Strauss J."/>
            <person name="Dupont C."/>
            <person name="Frickenhaus S."/>
            <person name="Maumus F."/>
            <person name="Mcmullan M."/>
            <person name="Sanges R."/>
            <person name="Schmutz J."/>
            <person name="Toseland A."/>
            <person name="Valas R."/>
            <person name="Veluchamy A."/>
            <person name="Ward B.J."/>
            <person name="Allen A."/>
            <person name="Barry K."/>
            <person name="Falciatore A."/>
            <person name="Ferrante M."/>
            <person name="Fortunato A.E."/>
            <person name="Gloeckner G."/>
            <person name="Gruber A."/>
            <person name="Hipkin R."/>
            <person name="Janech M."/>
            <person name="Kroth P."/>
            <person name="Leese F."/>
            <person name="Lindquist E."/>
            <person name="Lyon B.R."/>
            <person name="Martin J."/>
            <person name="Mayer C."/>
            <person name="Parker M."/>
            <person name="Quesneville H."/>
            <person name="Raymond J."/>
            <person name="Uhlig C."/>
            <person name="Valentin K.U."/>
            <person name="Worden A.Z."/>
            <person name="Armbrust E.V."/>
            <person name="Bowler C."/>
            <person name="Green B."/>
            <person name="Moulton V."/>
            <person name="Van Oosterhout C."/>
            <person name="Grigoriev I."/>
        </authorList>
    </citation>
    <scope>NUCLEOTIDE SEQUENCE [LARGE SCALE GENOMIC DNA]</scope>
    <source>
        <strain evidence="1 2">CCMP1102</strain>
    </source>
</reference>
<organism evidence="1 2">
    <name type="scientific">Fragilariopsis cylindrus CCMP1102</name>
    <dbReference type="NCBI Taxonomy" id="635003"/>
    <lineage>
        <taxon>Eukaryota</taxon>
        <taxon>Sar</taxon>
        <taxon>Stramenopiles</taxon>
        <taxon>Ochrophyta</taxon>
        <taxon>Bacillariophyta</taxon>
        <taxon>Bacillariophyceae</taxon>
        <taxon>Bacillariophycidae</taxon>
        <taxon>Bacillariales</taxon>
        <taxon>Bacillariaceae</taxon>
        <taxon>Fragilariopsis</taxon>
    </lineage>
</organism>
<dbReference type="AlphaFoldDB" id="A0A1E7EYG9"/>
<dbReference type="KEGG" id="fcy:FRACYDRAFT_271010"/>
<keyword evidence="2" id="KW-1185">Reference proteome</keyword>
<accession>A0A1E7EYG9</accession>
<gene>
    <name evidence="1" type="ORF">FRACYDRAFT_271010</name>
</gene>
<dbReference type="Proteomes" id="UP000095751">
    <property type="component" value="Unassembled WGS sequence"/>
</dbReference>
<feature type="non-terminal residue" evidence="1">
    <location>
        <position position="1"/>
    </location>
</feature>
<dbReference type="EMBL" id="KV784370">
    <property type="protein sequence ID" value="OEU10884.1"/>
    <property type="molecule type" value="Genomic_DNA"/>
</dbReference>
<evidence type="ECO:0000313" key="2">
    <source>
        <dbReference type="Proteomes" id="UP000095751"/>
    </source>
</evidence>